<gene>
    <name evidence="2" type="ORF">CDG68_09120</name>
</gene>
<reference evidence="2 3" key="1">
    <citation type="submission" date="2018-10" db="EMBL/GenBank/DDBJ databases">
        <title>The complete genome of Acinetobacter wuhouensis strain WCHAW010062.</title>
        <authorList>
            <person name="Hu Y."/>
            <person name="Long H."/>
            <person name="Feng Y."/>
            <person name="Zong Z."/>
        </authorList>
    </citation>
    <scope>NUCLEOTIDE SEQUENCE [LARGE SCALE GENOMIC DNA]</scope>
    <source>
        <strain evidence="2 3">WCHAW010062</strain>
    </source>
</reference>
<keyword evidence="1" id="KW-0472">Membrane</keyword>
<keyword evidence="1" id="KW-0812">Transmembrane</keyword>
<accession>A0A3G2T0V6</accession>
<evidence type="ECO:0008006" key="4">
    <source>
        <dbReference type="Google" id="ProtNLM"/>
    </source>
</evidence>
<name>A0A3G2T0V6_9GAMM</name>
<feature type="transmembrane region" description="Helical" evidence="1">
    <location>
        <begin position="79"/>
        <end position="97"/>
    </location>
</feature>
<feature type="transmembrane region" description="Helical" evidence="1">
    <location>
        <begin position="50"/>
        <end position="72"/>
    </location>
</feature>
<keyword evidence="1" id="KW-1133">Transmembrane helix</keyword>
<proteinExistence type="predicted"/>
<organism evidence="2 3">
    <name type="scientific">Acinetobacter wuhouensis</name>
    <dbReference type="NCBI Taxonomy" id="1879050"/>
    <lineage>
        <taxon>Bacteria</taxon>
        <taxon>Pseudomonadati</taxon>
        <taxon>Pseudomonadota</taxon>
        <taxon>Gammaproteobacteria</taxon>
        <taxon>Moraxellales</taxon>
        <taxon>Moraxellaceae</taxon>
        <taxon>Acinetobacter</taxon>
    </lineage>
</organism>
<evidence type="ECO:0000256" key="1">
    <source>
        <dbReference type="SAM" id="Phobius"/>
    </source>
</evidence>
<feature type="transmembrane region" description="Helical" evidence="1">
    <location>
        <begin position="20"/>
        <end position="44"/>
    </location>
</feature>
<sequence length="103" mass="11248">MKSHSFKLNAQQHYRFTVFIRILLAVFGGFGVANLTVAMVGLFFPSQQAIATYTGFLLSFIVWLVLILAVFSMKSTLKAVCLSIGLLLSLGCIVSALKTWGSI</sequence>
<dbReference type="Proteomes" id="UP000279962">
    <property type="component" value="Chromosome"/>
</dbReference>
<evidence type="ECO:0000313" key="2">
    <source>
        <dbReference type="EMBL" id="AYO53778.1"/>
    </source>
</evidence>
<dbReference type="AlphaFoldDB" id="A0A3G2T0V6"/>
<dbReference type="EMBL" id="CP033133">
    <property type="protein sequence ID" value="AYO53778.1"/>
    <property type="molecule type" value="Genomic_DNA"/>
</dbReference>
<evidence type="ECO:0000313" key="3">
    <source>
        <dbReference type="Proteomes" id="UP000279962"/>
    </source>
</evidence>
<dbReference type="RefSeq" id="WP_087552918.1">
    <property type="nucleotide sequence ID" value="NZ_CP033133.1"/>
</dbReference>
<protein>
    <recommendedName>
        <fullName evidence="4">DUF3649 domain-containing protein</fullName>
    </recommendedName>
</protein>